<comment type="caution">
    <text evidence="1">The sequence shown here is derived from an EMBL/GenBank/DDBJ whole genome shotgun (WGS) entry which is preliminary data.</text>
</comment>
<organism evidence="1 2">
    <name type="scientific">Claviceps purpurea (strain 20.1)</name>
    <name type="common">Ergot fungus</name>
    <name type="synonym">Sphacelia segetum</name>
    <dbReference type="NCBI Taxonomy" id="1111077"/>
    <lineage>
        <taxon>Eukaryota</taxon>
        <taxon>Fungi</taxon>
        <taxon>Dikarya</taxon>
        <taxon>Ascomycota</taxon>
        <taxon>Pezizomycotina</taxon>
        <taxon>Sordariomycetes</taxon>
        <taxon>Hypocreomycetidae</taxon>
        <taxon>Hypocreales</taxon>
        <taxon>Clavicipitaceae</taxon>
        <taxon>Claviceps</taxon>
    </lineage>
</organism>
<proteinExistence type="predicted"/>
<dbReference type="eggNOG" id="ENOG502T1MC">
    <property type="taxonomic scope" value="Eukaryota"/>
</dbReference>
<reference evidence="1 2" key="1">
    <citation type="journal article" date="2013" name="PLoS Genet.">
        <title>Plant-symbiotic fungi as chemical engineers: Multi-genome analysis of the Clavicipitaceae reveals dynamics of alkaloid loci.</title>
        <authorList>
            <person name="Schardl C.L."/>
            <person name="Young C.A."/>
            <person name="Hesse U."/>
            <person name="Amyotte S.G."/>
            <person name="Andreeva K."/>
            <person name="Calie P.J."/>
            <person name="Fleetwood D.J."/>
            <person name="Haws D.C."/>
            <person name="Moore N."/>
            <person name="Oeser B."/>
            <person name="Panaccione D.G."/>
            <person name="Schweri K.K."/>
            <person name="Voisey C.R."/>
            <person name="Farman M.L."/>
            <person name="Jaromczyk J.W."/>
            <person name="Roe B.A."/>
            <person name="O'Sullivan D.M."/>
            <person name="Scott B."/>
            <person name="Tudzynski P."/>
            <person name="An Z."/>
            <person name="Arnaoudova E.G."/>
            <person name="Bullock C.T."/>
            <person name="Charlton N.D."/>
            <person name="Chen L."/>
            <person name="Cox M."/>
            <person name="Dinkins R.D."/>
            <person name="Florea S."/>
            <person name="Glenn A.E."/>
            <person name="Gordon A."/>
            <person name="Gueldener U."/>
            <person name="Harris D.R."/>
            <person name="Hollin W."/>
            <person name="Jaromczyk J."/>
            <person name="Johnson R.D."/>
            <person name="Khan A.K."/>
            <person name="Leistner E."/>
            <person name="Leuchtmann A."/>
            <person name="Li C."/>
            <person name="Liu J."/>
            <person name="Liu J."/>
            <person name="Liu M."/>
            <person name="Mace W."/>
            <person name="Machado C."/>
            <person name="Nagabhyru P."/>
            <person name="Pan J."/>
            <person name="Schmid J."/>
            <person name="Sugawara K."/>
            <person name="Steiner U."/>
            <person name="Takach J.E."/>
            <person name="Tanaka E."/>
            <person name="Webb J.S."/>
            <person name="Wilson E.V."/>
            <person name="Wiseman J.L."/>
            <person name="Yoshida R."/>
            <person name="Zeng Z."/>
        </authorList>
    </citation>
    <scope>NUCLEOTIDE SEQUENCE [LARGE SCALE GENOMIC DNA]</scope>
    <source>
        <strain evidence="1 2">20.1</strain>
    </source>
</reference>
<protein>
    <submittedName>
        <fullName evidence="1">Uncharacterized protein</fullName>
    </submittedName>
</protein>
<dbReference type="EMBL" id="CAGA01000040">
    <property type="protein sequence ID" value="CCE32338.1"/>
    <property type="molecule type" value="Genomic_DNA"/>
</dbReference>
<dbReference type="VEuPathDB" id="FungiDB:CPUR_06198"/>
<evidence type="ECO:0000313" key="2">
    <source>
        <dbReference type="Proteomes" id="UP000016801"/>
    </source>
</evidence>
<keyword evidence="2" id="KW-1185">Reference proteome</keyword>
<evidence type="ECO:0000313" key="1">
    <source>
        <dbReference type="EMBL" id="CCE32338.1"/>
    </source>
</evidence>
<dbReference type="AlphaFoldDB" id="M1WDR3"/>
<gene>
    <name evidence="1" type="ORF">CPUR_06198</name>
</gene>
<sequence>MKTWWLRATLRVSLKLFIKREHGAIMKSKDIYNLLCRRELTERRVMSQAERAIKLLEDHGFTLQHDIEEYTGHLKAMSCVHPQSLKDFLQAPDDQFGESDTTLRTCRSFLLVLNVVSMERTSGAFRKSLRLCGCTQLIDLRRPWCHKGDTRCGHLTDAKLEAAQKEVVEQRLQQLTGVLHQSQVETAERQIATACISAASGVTKEIQAVAI</sequence>
<dbReference type="Proteomes" id="UP000016801">
    <property type="component" value="Unassembled WGS sequence"/>
</dbReference>
<name>M1WDR3_CLAP2</name>
<accession>M1WDR3</accession>
<dbReference type="HOGENOM" id="CLU_1304745_0_0_1"/>